<proteinExistence type="predicted"/>
<dbReference type="EMBL" id="MN739552">
    <property type="protein sequence ID" value="QHT12875.1"/>
    <property type="molecule type" value="Genomic_DNA"/>
</dbReference>
<name>A0A6C0DB76_9ZZZZ</name>
<evidence type="ECO:0000313" key="1">
    <source>
        <dbReference type="EMBL" id="QHT12875.1"/>
    </source>
</evidence>
<reference evidence="1" key="1">
    <citation type="journal article" date="2020" name="Nature">
        <title>Giant virus diversity and host interactions through global metagenomics.</title>
        <authorList>
            <person name="Schulz F."/>
            <person name="Roux S."/>
            <person name="Paez-Espino D."/>
            <person name="Jungbluth S."/>
            <person name="Walsh D.A."/>
            <person name="Denef V.J."/>
            <person name="McMahon K.D."/>
            <person name="Konstantinidis K.T."/>
            <person name="Eloe-Fadrosh E.A."/>
            <person name="Kyrpides N.C."/>
            <person name="Woyke T."/>
        </authorList>
    </citation>
    <scope>NUCLEOTIDE SEQUENCE</scope>
    <source>
        <strain evidence="1">GVMAG-M-3300023174-130</strain>
    </source>
</reference>
<protein>
    <submittedName>
        <fullName evidence="1">Uncharacterized protein</fullName>
    </submittedName>
</protein>
<organism evidence="1">
    <name type="scientific">viral metagenome</name>
    <dbReference type="NCBI Taxonomy" id="1070528"/>
    <lineage>
        <taxon>unclassified sequences</taxon>
        <taxon>metagenomes</taxon>
        <taxon>organismal metagenomes</taxon>
    </lineage>
</organism>
<sequence>MPKNSSSKNKTKLSLISRARSASMALAGGTRRKRGGGMEFPSRGVDIHFGPGSYVKYDAQDYKLPETGVDKAGVWRPPNHLPGNVNWWKTITSENVPVNKNSGDGYYTTVDTTDKTSPGASLANAISNVFKGGRRKRRGGKSVQMDFKDGGDMKLALTTLNSDTATAAAAAKGSLAANSARLSCCPTCPKIDITPPSAATSGTSASATSTSLNANATGNATVGSSSSIGAQAGNFLNSVTGFMRGGAHMGLRFNIDKNHDLIAGYKQNPHVEPSVSDGSSPCCPACPKAPIVAKGGRRKRGGQLELINTALVPGTLLYMQNKYSKKKGFSKMLPKFGGKTRRRRHK</sequence>
<accession>A0A6C0DB76</accession>
<dbReference type="AlphaFoldDB" id="A0A6C0DB76"/>